<reference evidence="1 2" key="1">
    <citation type="journal article" date="2019" name="Sci. Rep.">
        <title>Orb-weaving spider Araneus ventricosus genome elucidates the spidroin gene catalogue.</title>
        <authorList>
            <person name="Kono N."/>
            <person name="Nakamura H."/>
            <person name="Ohtoshi R."/>
            <person name="Moran D.A.P."/>
            <person name="Shinohara A."/>
            <person name="Yoshida Y."/>
            <person name="Fujiwara M."/>
            <person name="Mori M."/>
            <person name="Tomita M."/>
            <person name="Arakawa K."/>
        </authorList>
    </citation>
    <scope>NUCLEOTIDE SEQUENCE [LARGE SCALE GENOMIC DNA]</scope>
</reference>
<evidence type="ECO:0000313" key="1">
    <source>
        <dbReference type="EMBL" id="GBO12727.1"/>
    </source>
</evidence>
<dbReference type="Proteomes" id="UP000499080">
    <property type="component" value="Unassembled WGS sequence"/>
</dbReference>
<gene>
    <name evidence="1" type="ORF">AVEN_38504_1</name>
</gene>
<proteinExistence type="predicted"/>
<sequence>MVINNMGHTPTVLLTVAILKTIGKLTPPILAHDLPSKHLAQLMVNFDMLYVQKLQYKPILAVTLHYDTPLTPEIKTSGLHFGWVCIETLSSKRKKQT</sequence>
<evidence type="ECO:0000313" key="2">
    <source>
        <dbReference type="Proteomes" id="UP000499080"/>
    </source>
</evidence>
<name>A0A4Y2UMD6_ARAVE</name>
<dbReference type="AlphaFoldDB" id="A0A4Y2UMD6"/>
<keyword evidence="2" id="KW-1185">Reference proteome</keyword>
<comment type="caution">
    <text evidence="1">The sequence shown here is derived from an EMBL/GenBank/DDBJ whole genome shotgun (WGS) entry which is preliminary data.</text>
</comment>
<dbReference type="EMBL" id="BGPR01037184">
    <property type="protein sequence ID" value="GBO12727.1"/>
    <property type="molecule type" value="Genomic_DNA"/>
</dbReference>
<organism evidence="1 2">
    <name type="scientific">Araneus ventricosus</name>
    <name type="common">Orbweaver spider</name>
    <name type="synonym">Epeira ventricosa</name>
    <dbReference type="NCBI Taxonomy" id="182803"/>
    <lineage>
        <taxon>Eukaryota</taxon>
        <taxon>Metazoa</taxon>
        <taxon>Ecdysozoa</taxon>
        <taxon>Arthropoda</taxon>
        <taxon>Chelicerata</taxon>
        <taxon>Arachnida</taxon>
        <taxon>Araneae</taxon>
        <taxon>Araneomorphae</taxon>
        <taxon>Entelegynae</taxon>
        <taxon>Araneoidea</taxon>
        <taxon>Araneidae</taxon>
        <taxon>Araneus</taxon>
    </lineage>
</organism>
<protein>
    <submittedName>
        <fullName evidence="1">Uncharacterized protein</fullName>
    </submittedName>
</protein>
<accession>A0A4Y2UMD6</accession>